<protein>
    <submittedName>
        <fullName evidence="1">Uncharacterized protein</fullName>
    </submittedName>
</protein>
<accession>A0A7C2B2W0</accession>
<comment type="caution">
    <text evidence="1">The sequence shown here is derived from an EMBL/GenBank/DDBJ whole genome shotgun (WGS) entry which is preliminary data.</text>
</comment>
<organism evidence="1">
    <name type="scientific">Thermomicrobium roseum</name>
    <dbReference type="NCBI Taxonomy" id="500"/>
    <lineage>
        <taxon>Bacteria</taxon>
        <taxon>Pseudomonadati</taxon>
        <taxon>Thermomicrobiota</taxon>
        <taxon>Thermomicrobia</taxon>
        <taxon>Thermomicrobiales</taxon>
        <taxon>Thermomicrobiaceae</taxon>
        <taxon>Thermomicrobium</taxon>
    </lineage>
</organism>
<gene>
    <name evidence="1" type="ORF">ENP47_11990</name>
</gene>
<dbReference type="EMBL" id="DSJL01000011">
    <property type="protein sequence ID" value="HEF66297.1"/>
    <property type="molecule type" value="Genomic_DNA"/>
</dbReference>
<reference evidence="1" key="1">
    <citation type="journal article" date="2020" name="mSystems">
        <title>Genome- and Community-Level Interaction Insights into Carbon Utilization and Element Cycling Functions of Hydrothermarchaeota in Hydrothermal Sediment.</title>
        <authorList>
            <person name="Zhou Z."/>
            <person name="Liu Y."/>
            <person name="Xu W."/>
            <person name="Pan J."/>
            <person name="Luo Z.H."/>
            <person name="Li M."/>
        </authorList>
    </citation>
    <scope>NUCLEOTIDE SEQUENCE [LARGE SCALE GENOMIC DNA]</scope>
    <source>
        <strain evidence="1">SpSt-222</strain>
    </source>
</reference>
<name>A0A7C2B2W0_THERO</name>
<dbReference type="AlphaFoldDB" id="A0A7C2B2W0"/>
<evidence type="ECO:0000313" key="1">
    <source>
        <dbReference type="EMBL" id="HEF66297.1"/>
    </source>
</evidence>
<proteinExistence type="predicted"/>
<sequence length="135" mass="14097">MGKAAHGRGASDELAAVGELLAALVEALTGGTPEEITAIARLLEERATALAPTTADAARLAAIVTLRERAALLIQTLFATTDQFLVDARNVQARGQGYRPGRGGASHFEASSWPNGEGTLATLAQYRQGLSDLRI</sequence>